<dbReference type="Gene3D" id="3.30.70.250">
    <property type="entry name" value="Malonyl-CoA ACP transacylase, ACP-binding"/>
    <property type="match status" value="1"/>
</dbReference>
<feature type="domain" description="Malonyl-CoA:ACP transacylase (MAT)" evidence="7">
    <location>
        <begin position="7"/>
        <end position="298"/>
    </location>
</feature>
<dbReference type="PANTHER" id="PTHR42681">
    <property type="entry name" value="MALONYL-COA-ACYL CARRIER PROTEIN TRANSACYLASE, MITOCHONDRIAL"/>
    <property type="match status" value="1"/>
</dbReference>
<dbReference type="InterPro" id="IPR050858">
    <property type="entry name" value="Mal-CoA-ACP_Trans/PKS_FabD"/>
</dbReference>
<dbReference type="InterPro" id="IPR016036">
    <property type="entry name" value="Malonyl_transacylase_ACP-bd"/>
</dbReference>
<evidence type="ECO:0000256" key="6">
    <source>
        <dbReference type="PIRNR" id="PIRNR000446"/>
    </source>
</evidence>
<dbReference type="Pfam" id="PF00698">
    <property type="entry name" value="Acyl_transf_1"/>
    <property type="match status" value="1"/>
</dbReference>
<comment type="caution">
    <text evidence="8">The sequence shown here is derived from an EMBL/GenBank/DDBJ whole genome shotgun (WGS) entry which is preliminary data.</text>
</comment>
<dbReference type="PANTHER" id="PTHR42681:SF1">
    <property type="entry name" value="MALONYL-COA-ACYL CARRIER PROTEIN TRANSACYLASE, MITOCHONDRIAL"/>
    <property type="match status" value="1"/>
</dbReference>
<keyword evidence="4 6" id="KW-0012">Acyltransferase</keyword>
<keyword evidence="8" id="KW-0032">Aminotransferase</keyword>
<proteinExistence type="inferred from homology"/>
<dbReference type="InterPro" id="IPR001227">
    <property type="entry name" value="Ac_transferase_dom_sf"/>
</dbReference>
<dbReference type="SUPFAM" id="SSF52151">
    <property type="entry name" value="FabD/lysophospholipase-like"/>
    <property type="match status" value="1"/>
</dbReference>
<dbReference type="InterPro" id="IPR016035">
    <property type="entry name" value="Acyl_Trfase/lysoPLipase"/>
</dbReference>
<dbReference type="InterPro" id="IPR004410">
    <property type="entry name" value="Malonyl_CoA-ACP_transAc_FabD"/>
</dbReference>
<dbReference type="PIRSF" id="PIRSF000446">
    <property type="entry name" value="Mct"/>
    <property type="match status" value="1"/>
</dbReference>
<accession>A0ABV8CB15</accession>
<comment type="catalytic activity">
    <reaction evidence="5 6">
        <text>holo-[ACP] + malonyl-CoA = malonyl-[ACP] + CoA</text>
        <dbReference type="Rhea" id="RHEA:41792"/>
        <dbReference type="Rhea" id="RHEA-COMP:9623"/>
        <dbReference type="Rhea" id="RHEA-COMP:9685"/>
        <dbReference type="ChEBI" id="CHEBI:57287"/>
        <dbReference type="ChEBI" id="CHEBI:57384"/>
        <dbReference type="ChEBI" id="CHEBI:64479"/>
        <dbReference type="ChEBI" id="CHEBI:78449"/>
        <dbReference type="EC" id="2.3.1.39"/>
    </reaction>
</comment>
<dbReference type="Gene3D" id="3.40.366.10">
    <property type="entry name" value="Malonyl-Coenzyme A Acyl Carrier Protein, domain 2"/>
    <property type="match status" value="1"/>
</dbReference>
<evidence type="ECO:0000256" key="3">
    <source>
        <dbReference type="ARBA" id="ARBA00022679"/>
    </source>
</evidence>
<keyword evidence="9" id="KW-1185">Reference proteome</keyword>
<protein>
    <recommendedName>
        <fullName evidence="2 6">Malonyl CoA-acyl carrier protein transacylase</fullName>
        <ecNumber evidence="1 6">2.3.1.39</ecNumber>
    </recommendedName>
</protein>
<dbReference type="Proteomes" id="UP001595758">
    <property type="component" value="Unassembled WGS sequence"/>
</dbReference>
<reference evidence="9" key="1">
    <citation type="journal article" date="2019" name="Int. J. Syst. Evol. Microbiol.">
        <title>The Global Catalogue of Microorganisms (GCM) 10K type strain sequencing project: providing services to taxonomists for standard genome sequencing and annotation.</title>
        <authorList>
            <consortium name="The Broad Institute Genomics Platform"/>
            <consortium name="The Broad Institute Genome Sequencing Center for Infectious Disease"/>
            <person name="Wu L."/>
            <person name="Ma J."/>
        </authorList>
    </citation>
    <scope>NUCLEOTIDE SEQUENCE [LARGE SCALE GENOMIC DNA]</scope>
    <source>
        <strain evidence="9">CCUG 59858</strain>
    </source>
</reference>
<sequence>MAKLAFVFPGQGSQSVGMLADLAEKYEIITETFNRVSEKLGYDVWELVQHGPEQKLNQTEHTQVAMLTANVALFRLIQQIKPFQTEIMAGHSLGEYAALVCAGAITLEEAALLVARRGQTMQQTIPLGQGAMAAIVGFDDGQVQTLCKQASTVSEQVTPANYNAIGQVVIAGHTSAVERAVQAAEEQGARLAKIIPVSVPCHCPLLADAAEIYEQYLAQVDFKVPETAVVSNVDLSIYNSPEQIRTLLKQQLYKPVRWVETIQLIKSRGFDAIIECGPGKVLTGLVKRIDKTMSALSVCDNVTLDQLRGL</sequence>
<dbReference type="InterPro" id="IPR024925">
    <property type="entry name" value="Malonyl_CoA-ACP_transAc"/>
</dbReference>
<evidence type="ECO:0000256" key="5">
    <source>
        <dbReference type="ARBA" id="ARBA00048462"/>
    </source>
</evidence>
<evidence type="ECO:0000256" key="4">
    <source>
        <dbReference type="ARBA" id="ARBA00023315"/>
    </source>
</evidence>
<dbReference type="GO" id="GO:0004314">
    <property type="term" value="F:[acyl-carrier-protein] S-malonyltransferase activity"/>
    <property type="evidence" value="ECO:0007669"/>
    <property type="project" value="UniProtKB-EC"/>
</dbReference>
<organism evidence="8 9">
    <name type="scientific">Legionella dresdenensis</name>
    <dbReference type="NCBI Taxonomy" id="450200"/>
    <lineage>
        <taxon>Bacteria</taxon>
        <taxon>Pseudomonadati</taxon>
        <taxon>Pseudomonadota</taxon>
        <taxon>Gammaproteobacteria</taxon>
        <taxon>Legionellales</taxon>
        <taxon>Legionellaceae</taxon>
        <taxon>Legionella</taxon>
    </lineage>
</organism>
<gene>
    <name evidence="8" type="primary">fabD</name>
    <name evidence="8" type="ORF">ACFORL_00080</name>
</gene>
<evidence type="ECO:0000256" key="2">
    <source>
        <dbReference type="ARBA" id="ARBA00018953"/>
    </source>
</evidence>
<comment type="similarity">
    <text evidence="6">Belongs to the fabD family.</text>
</comment>
<dbReference type="GO" id="GO:0008483">
    <property type="term" value="F:transaminase activity"/>
    <property type="evidence" value="ECO:0007669"/>
    <property type="project" value="UniProtKB-KW"/>
</dbReference>
<dbReference type="SMART" id="SM00827">
    <property type="entry name" value="PKS_AT"/>
    <property type="match status" value="1"/>
</dbReference>
<name>A0ABV8CB15_9GAMM</name>
<dbReference type="EMBL" id="JBHSAB010000001">
    <property type="protein sequence ID" value="MFC3907473.1"/>
    <property type="molecule type" value="Genomic_DNA"/>
</dbReference>
<dbReference type="SUPFAM" id="SSF55048">
    <property type="entry name" value="Probable ACP-binding domain of malonyl-CoA ACP transacylase"/>
    <property type="match status" value="1"/>
</dbReference>
<evidence type="ECO:0000256" key="1">
    <source>
        <dbReference type="ARBA" id="ARBA00013258"/>
    </source>
</evidence>
<dbReference type="InterPro" id="IPR014043">
    <property type="entry name" value="Acyl_transferase_dom"/>
</dbReference>
<evidence type="ECO:0000313" key="9">
    <source>
        <dbReference type="Proteomes" id="UP001595758"/>
    </source>
</evidence>
<evidence type="ECO:0000313" key="8">
    <source>
        <dbReference type="EMBL" id="MFC3907473.1"/>
    </source>
</evidence>
<keyword evidence="3 6" id="KW-0808">Transferase</keyword>
<dbReference type="RefSeq" id="WP_382339866.1">
    <property type="nucleotide sequence ID" value="NZ_JBHSAB010000001.1"/>
</dbReference>
<dbReference type="NCBIfam" id="TIGR00128">
    <property type="entry name" value="fabD"/>
    <property type="match status" value="1"/>
</dbReference>
<evidence type="ECO:0000259" key="7">
    <source>
        <dbReference type="SMART" id="SM00827"/>
    </source>
</evidence>
<dbReference type="EC" id="2.3.1.39" evidence="1 6"/>